<protein>
    <recommendedName>
        <fullName evidence="4">Replication initiation factor</fullName>
    </recommendedName>
</protein>
<dbReference type="AlphaFoldDB" id="A0YFT6"/>
<keyword evidence="3" id="KW-1185">Reference proteome</keyword>
<evidence type="ECO:0000313" key="3">
    <source>
        <dbReference type="Proteomes" id="UP000004931"/>
    </source>
</evidence>
<dbReference type="Proteomes" id="UP000004931">
    <property type="component" value="Unassembled WGS sequence"/>
</dbReference>
<dbReference type="eggNOG" id="ENOG502Z9BF">
    <property type="taxonomic scope" value="Bacteria"/>
</dbReference>
<sequence length="430" mass="48893">MKISTNNPDTHSNCDGEERRAEADRGGAPNEQDAASDVYPATELDLGAMPSNTAPYNHKSQPLTILRFGVDSLYLSFKGKLKDEWLELLDTTKTRAQSLDEWEQSTAQVIIGNHLFNLKDKGHGFFAYQLTNPNYNIRIAKPSERFAHMASIQLLSSAITMRGVNPLIDQIVEILSTIGTDVSVPTISRIDLFADFTNSKSPECLNSNQFVSRARRLNNYYENGKVSGWVVGQGGAISFRLYDKTLEIQHSGKDYLVPIWAEAGWDRYAPVWRAEFQLKRPVLKQVTSEDGETPSLGSLWQYATYEWLRLVSPNTNDNNRERWPTLPFWEGLQSIDWVKPTTPLNRQTPNLLPPGDDRLFVHGLGPITSYMAKNNIDSVEAALPQFLDDARRYHELIGKDTLEGYINRKVRLKNRQYCTVLNDYDEQDDR</sequence>
<dbReference type="OrthoDB" id="5396022at2"/>
<dbReference type="EMBL" id="AAVT01000009">
    <property type="protein sequence ID" value="EAW30186.1"/>
    <property type="molecule type" value="Genomic_DNA"/>
</dbReference>
<organism evidence="2 3">
    <name type="scientific">marine gamma proteobacterium HTCC2143</name>
    <dbReference type="NCBI Taxonomy" id="247633"/>
    <lineage>
        <taxon>Bacteria</taxon>
        <taxon>Pseudomonadati</taxon>
        <taxon>Pseudomonadota</taxon>
        <taxon>Gammaproteobacteria</taxon>
        <taxon>Cellvibrionales</taxon>
        <taxon>Spongiibacteraceae</taxon>
        <taxon>BD1-7 clade</taxon>
    </lineage>
</organism>
<evidence type="ECO:0008006" key="4">
    <source>
        <dbReference type="Google" id="ProtNLM"/>
    </source>
</evidence>
<feature type="compositionally biased region" description="Polar residues" evidence="1">
    <location>
        <begin position="1"/>
        <end position="11"/>
    </location>
</feature>
<gene>
    <name evidence="2" type="ORF">GP2143_01545</name>
</gene>
<feature type="region of interest" description="Disordered" evidence="1">
    <location>
        <begin position="1"/>
        <end position="36"/>
    </location>
</feature>
<name>A0YFT6_9GAMM</name>
<reference evidence="2 3" key="1">
    <citation type="journal article" date="2010" name="J. Bacteriol.">
        <title>Genome sequence of the oligotrophic marine Gammaproteobacterium HTCC2143, isolated from the Oregon Coast.</title>
        <authorList>
            <person name="Oh H.M."/>
            <person name="Kang I."/>
            <person name="Ferriera S."/>
            <person name="Giovannoni S.J."/>
            <person name="Cho J.C."/>
        </authorList>
    </citation>
    <scope>NUCLEOTIDE SEQUENCE [LARGE SCALE GENOMIC DNA]</scope>
    <source>
        <strain evidence="2 3">HTCC2143</strain>
    </source>
</reference>
<evidence type="ECO:0000256" key="1">
    <source>
        <dbReference type="SAM" id="MobiDB-lite"/>
    </source>
</evidence>
<accession>A0YFT6</accession>
<proteinExistence type="predicted"/>
<evidence type="ECO:0000313" key="2">
    <source>
        <dbReference type="EMBL" id="EAW30186.1"/>
    </source>
</evidence>
<comment type="caution">
    <text evidence="2">The sequence shown here is derived from an EMBL/GenBank/DDBJ whole genome shotgun (WGS) entry which is preliminary data.</text>
</comment>
<dbReference type="STRING" id="247633.GP2143_01545"/>
<feature type="compositionally biased region" description="Basic and acidic residues" evidence="1">
    <location>
        <begin position="12"/>
        <end position="25"/>
    </location>
</feature>